<dbReference type="Proteomes" id="UP001153331">
    <property type="component" value="Unassembled WGS sequence"/>
</dbReference>
<name>A0ACC2IMJ8_9PLEO</name>
<organism evidence="1 2">
    <name type="scientific">Boeremia exigua</name>
    <dbReference type="NCBI Taxonomy" id="749465"/>
    <lineage>
        <taxon>Eukaryota</taxon>
        <taxon>Fungi</taxon>
        <taxon>Dikarya</taxon>
        <taxon>Ascomycota</taxon>
        <taxon>Pezizomycotina</taxon>
        <taxon>Dothideomycetes</taxon>
        <taxon>Pleosporomycetidae</taxon>
        <taxon>Pleosporales</taxon>
        <taxon>Pleosporineae</taxon>
        <taxon>Didymellaceae</taxon>
        <taxon>Boeremia</taxon>
    </lineage>
</organism>
<protein>
    <submittedName>
        <fullName evidence="1">Uncharacterized protein</fullName>
    </submittedName>
</protein>
<reference evidence="1" key="1">
    <citation type="submission" date="2022-11" db="EMBL/GenBank/DDBJ databases">
        <title>Genome Sequence of Boeremia exigua.</title>
        <authorList>
            <person name="Buettner E."/>
        </authorList>
    </citation>
    <scope>NUCLEOTIDE SEQUENCE</scope>
    <source>
        <strain evidence="1">CU02</strain>
    </source>
</reference>
<evidence type="ECO:0000313" key="1">
    <source>
        <dbReference type="EMBL" id="KAJ8116420.1"/>
    </source>
</evidence>
<proteinExistence type="predicted"/>
<keyword evidence="2" id="KW-1185">Reference proteome</keyword>
<comment type="caution">
    <text evidence="1">The sequence shown here is derived from an EMBL/GenBank/DDBJ whole genome shotgun (WGS) entry which is preliminary data.</text>
</comment>
<sequence length="316" mass="33376">MAMALIALDELGRGYLASSQPPLASACGRVVNNQICDGERAKLRSVAASRAGPFAIKYLIVDNSGCCRAGTRVSTTCQPACALPDRHCETATCSLFMRQPDSRGPARLHYGQIVAVLLGLRTPPANALGDDAQSTATPEPVAAVFHARERPAANAWLIRFSAAKSSNGCRTSAASALPAALLFLGLCQRRWQSSLALLAELRSVCFEQRPTSNKIAITLYAGASGSARIPGLPRLGDHPLAPASLVDRSCRPSTPHNNGRWSSLAARNCKVRDQHLQVIELQGDAVGRQQAKRAVGGSFLHVSLASCEDAAVISST</sequence>
<dbReference type="EMBL" id="JAPHNI010000095">
    <property type="protein sequence ID" value="KAJ8116420.1"/>
    <property type="molecule type" value="Genomic_DNA"/>
</dbReference>
<accession>A0ACC2IMJ8</accession>
<evidence type="ECO:0000313" key="2">
    <source>
        <dbReference type="Proteomes" id="UP001153331"/>
    </source>
</evidence>
<gene>
    <name evidence="1" type="ORF">OPT61_g2145</name>
</gene>